<accession>A0ACC0GZE4</accession>
<evidence type="ECO:0000313" key="1">
    <source>
        <dbReference type="EMBL" id="KAI8006064.1"/>
    </source>
</evidence>
<evidence type="ECO:0000313" key="2">
    <source>
        <dbReference type="Proteomes" id="UP001060215"/>
    </source>
</evidence>
<gene>
    <name evidence="1" type="ORF">LOK49_LG07G00160</name>
</gene>
<sequence>MMGSLREEDEEYRFFDAHEGNASTPNCLESLDSSFGVDINISSSFEYEVWTRSPQSVQERRSNFLNWMGLNSDRLVLQNSGDECSGLLKEGEIDRIMKNSGAVLRTPFFEDEFSSSRSSLSSWSNDASDVSSGSDLHRIGNLGGGIEYSAQELGMERKKNKSQVLGLDQLVMPEELENTIGSSPVVQQHKQRETEVNSNLARTMNRVKNRWLSRLRSMTCVVDDRQGVANNLRPIQGARVQRVKVRHSRKQCKELSALFMGQDIQAHEGSILTMKFSLDGQYLATAGKDRIVRVWQVVEDPRSNEIDIPDIDPSCIYFTVNHLSELSPFIGQKEKLDKVKSLKKMADSACVIFPPRVFRILEKPLHQFHGHGDDILDLSWSKANSLLSSSIDKTVRLWQVGCEHCLKVFSHSNFVTCVQFNPVDNNQFISGSIDGKVRIWAITGCQVVDWTYVKDIITAVCYRPNGKGVIVGSMKGSCHFFDMSDGHFQMDAQIDLHSKKKAPCKRITGFQFFPQDPSKLMVTCADSQVRIIRGFNVVGKYGGLRNTGNQHFASLTSDGKHIVSTCEDSNVYIWNCINEEELSPSQPKISRSWERFSTNVSVAIPWSGLKSENSEPGWRIRILDDETSPNTLPLSSPLCFSLGQEFVLESFPKASATWPEEKLLSSSPRTVPSAMHKSQFKFLKTCQSTSGSHAWDMVIVTAGWDGRIRSFHNYGLPVVL</sequence>
<dbReference type="Proteomes" id="UP001060215">
    <property type="component" value="Chromosome 7"/>
</dbReference>
<comment type="caution">
    <text evidence="1">The sequence shown here is derived from an EMBL/GenBank/DDBJ whole genome shotgun (WGS) entry which is preliminary data.</text>
</comment>
<reference evidence="1 2" key="1">
    <citation type="journal article" date="2022" name="Plant J.">
        <title>Chromosome-level genome of Camellia lanceoleosa provides a valuable resource for understanding genome evolution and self-incompatibility.</title>
        <authorList>
            <person name="Gong W."/>
            <person name="Xiao S."/>
            <person name="Wang L."/>
            <person name="Liao Z."/>
            <person name="Chang Y."/>
            <person name="Mo W."/>
            <person name="Hu G."/>
            <person name="Li W."/>
            <person name="Zhao G."/>
            <person name="Zhu H."/>
            <person name="Hu X."/>
            <person name="Ji K."/>
            <person name="Xiang X."/>
            <person name="Song Q."/>
            <person name="Yuan D."/>
            <person name="Jin S."/>
            <person name="Zhang L."/>
        </authorList>
    </citation>
    <scope>NUCLEOTIDE SEQUENCE [LARGE SCALE GENOMIC DNA]</scope>
    <source>
        <strain evidence="1">SQ_2022a</strain>
    </source>
</reference>
<keyword evidence="2" id="KW-1185">Reference proteome</keyword>
<organism evidence="1 2">
    <name type="scientific">Camellia lanceoleosa</name>
    <dbReference type="NCBI Taxonomy" id="1840588"/>
    <lineage>
        <taxon>Eukaryota</taxon>
        <taxon>Viridiplantae</taxon>
        <taxon>Streptophyta</taxon>
        <taxon>Embryophyta</taxon>
        <taxon>Tracheophyta</taxon>
        <taxon>Spermatophyta</taxon>
        <taxon>Magnoliopsida</taxon>
        <taxon>eudicotyledons</taxon>
        <taxon>Gunneridae</taxon>
        <taxon>Pentapetalae</taxon>
        <taxon>asterids</taxon>
        <taxon>Ericales</taxon>
        <taxon>Theaceae</taxon>
        <taxon>Camellia</taxon>
    </lineage>
</organism>
<proteinExistence type="predicted"/>
<protein>
    <submittedName>
        <fullName evidence="1">WD repeat-containing protein 44</fullName>
    </submittedName>
</protein>
<name>A0ACC0GZE4_9ERIC</name>
<dbReference type="EMBL" id="CM045764">
    <property type="protein sequence ID" value="KAI8006064.1"/>
    <property type="molecule type" value="Genomic_DNA"/>
</dbReference>